<keyword evidence="5" id="KW-0862">Zinc</keyword>
<dbReference type="NCBIfam" id="TIGR00608">
    <property type="entry name" value="radc"/>
    <property type="match status" value="1"/>
</dbReference>
<evidence type="ECO:0000256" key="5">
    <source>
        <dbReference type="ARBA" id="ARBA00022833"/>
    </source>
</evidence>
<dbReference type="PANTHER" id="PTHR30471:SF3">
    <property type="entry name" value="UPF0758 PROTEIN YEES-RELATED"/>
    <property type="match status" value="1"/>
</dbReference>
<organism evidence="9 10">
    <name type="scientific">Vagococcus fluvialis bH819</name>
    <dbReference type="NCBI Taxonomy" id="1255619"/>
    <lineage>
        <taxon>Bacteria</taxon>
        <taxon>Bacillati</taxon>
        <taxon>Bacillota</taxon>
        <taxon>Bacilli</taxon>
        <taxon>Lactobacillales</taxon>
        <taxon>Enterococcaceae</taxon>
        <taxon>Vagococcus</taxon>
    </lineage>
</organism>
<dbReference type="NCBIfam" id="NF000642">
    <property type="entry name" value="PRK00024.1"/>
    <property type="match status" value="1"/>
</dbReference>
<sequence length="226" mass="25374">MFVSIKDYDEELQPRQRCKKYGPEALSHQELLAIMLRTGSKKKNVLELAEEVVKSFDNLFDLKTASIEELVAIEGIGEVKAIEIQAMIELGRRLSLYSREKVGTIQSSASLGEQLIKEMKDYHQEHLVVLYLNAKNEILKKKTIFIGSLSQSVAHPREIFNIAVKCSAARMIVVHNHPSGNPLPSEQDLSFTHRLVECGSLMGIQVIDHLIIGENSYVSMKETGVI</sequence>
<evidence type="ECO:0000256" key="6">
    <source>
        <dbReference type="ARBA" id="ARBA00023049"/>
    </source>
</evidence>
<evidence type="ECO:0000256" key="2">
    <source>
        <dbReference type="ARBA" id="ARBA00022670"/>
    </source>
</evidence>
<dbReference type="CDD" id="cd08071">
    <property type="entry name" value="MPN_DUF2466"/>
    <property type="match status" value="1"/>
</dbReference>
<gene>
    <name evidence="9" type="ORF">FM121_04270</name>
</gene>
<dbReference type="InterPro" id="IPR010994">
    <property type="entry name" value="RuvA_2-like"/>
</dbReference>
<dbReference type="EMBL" id="FWFD01000008">
    <property type="protein sequence ID" value="SLM85288.1"/>
    <property type="molecule type" value="Genomic_DNA"/>
</dbReference>
<dbReference type="PANTHER" id="PTHR30471">
    <property type="entry name" value="DNA REPAIR PROTEIN RADC"/>
    <property type="match status" value="1"/>
</dbReference>
<dbReference type="Gene3D" id="1.10.150.20">
    <property type="entry name" value="5' to 3' exonuclease, C-terminal subdomain"/>
    <property type="match status" value="1"/>
</dbReference>
<name>A0A1X6WM07_9ENTE</name>
<comment type="similarity">
    <text evidence="1 7">Belongs to the UPF0758 family.</text>
</comment>
<keyword evidence="10" id="KW-1185">Reference proteome</keyword>
<dbReference type="InterPro" id="IPR025657">
    <property type="entry name" value="RadC_JAB"/>
</dbReference>
<feature type="domain" description="MPN" evidence="8">
    <location>
        <begin position="103"/>
        <end position="226"/>
    </location>
</feature>
<dbReference type="Gene3D" id="3.40.140.10">
    <property type="entry name" value="Cytidine Deaminase, domain 2"/>
    <property type="match status" value="1"/>
</dbReference>
<keyword evidence="6" id="KW-0482">Metalloprotease</keyword>
<evidence type="ECO:0000313" key="9">
    <source>
        <dbReference type="EMBL" id="SLM85288.1"/>
    </source>
</evidence>
<evidence type="ECO:0000313" key="10">
    <source>
        <dbReference type="Proteomes" id="UP000195918"/>
    </source>
</evidence>
<evidence type="ECO:0000256" key="3">
    <source>
        <dbReference type="ARBA" id="ARBA00022723"/>
    </source>
</evidence>
<accession>A0A1X6WM07</accession>
<proteinExistence type="inferred from homology"/>
<dbReference type="AlphaFoldDB" id="A0A1X6WM07"/>
<dbReference type="Pfam" id="PF20582">
    <property type="entry name" value="UPF0758_N"/>
    <property type="match status" value="1"/>
</dbReference>
<dbReference type="SUPFAM" id="SSF47781">
    <property type="entry name" value="RuvA domain 2-like"/>
    <property type="match status" value="1"/>
</dbReference>
<evidence type="ECO:0000256" key="4">
    <source>
        <dbReference type="ARBA" id="ARBA00022801"/>
    </source>
</evidence>
<dbReference type="Pfam" id="PF04002">
    <property type="entry name" value="RadC"/>
    <property type="match status" value="1"/>
</dbReference>
<dbReference type="RefSeq" id="WP_256958406.1">
    <property type="nucleotide sequence ID" value="NZ_FWFD01000008.1"/>
</dbReference>
<keyword evidence="3" id="KW-0479">Metal-binding</keyword>
<keyword evidence="4" id="KW-0378">Hydrolase</keyword>
<dbReference type="PROSITE" id="PS50249">
    <property type="entry name" value="MPN"/>
    <property type="match status" value="1"/>
</dbReference>
<dbReference type="InterPro" id="IPR046778">
    <property type="entry name" value="UPF0758_N"/>
</dbReference>
<keyword evidence="2" id="KW-0645">Protease</keyword>
<evidence type="ECO:0000256" key="7">
    <source>
        <dbReference type="RuleBase" id="RU003797"/>
    </source>
</evidence>
<reference evidence="10" key="1">
    <citation type="submission" date="2017-02" db="EMBL/GenBank/DDBJ databases">
        <authorList>
            <person name="Dridi B."/>
        </authorList>
    </citation>
    <scope>NUCLEOTIDE SEQUENCE [LARGE SCALE GENOMIC DNA]</scope>
    <source>
        <strain evidence="10">bH819</strain>
    </source>
</reference>
<dbReference type="InterPro" id="IPR001405">
    <property type="entry name" value="UPF0758"/>
</dbReference>
<dbReference type="GO" id="GO:0006508">
    <property type="term" value="P:proteolysis"/>
    <property type="evidence" value="ECO:0007669"/>
    <property type="project" value="UniProtKB-KW"/>
</dbReference>
<dbReference type="Proteomes" id="UP000195918">
    <property type="component" value="Unassembled WGS sequence"/>
</dbReference>
<dbReference type="InterPro" id="IPR037518">
    <property type="entry name" value="MPN"/>
</dbReference>
<dbReference type="InterPro" id="IPR020891">
    <property type="entry name" value="UPF0758_CS"/>
</dbReference>
<dbReference type="PROSITE" id="PS01302">
    <property type="entry name" value="UPF0758"/>
    <property type="match status" value="1"/>
</dbReference>
<protein>
    <submittedName>
        <fullName evidence="9">DNA repair protein RadC</fullName>
    </submittedName>
</protein>
<evidence type="ECO:0000256" key="1">
    <source>
        <dbReference type="ARBA" id="ARBA00010243"/>
    </source>
</evidence>
<dbReference type="GO" id="GO:0008237">
    <property type="term" value="F:metallopeptidase activity"/>
    <property type="evidence" value="ECO:0007669"/>
    <property type="project" value="UniProtKB-KW"/>
</dbReference>
<dbReference type="GO" id="GO:0046872">
    <property type="term" value="F:metal ion binding"/>
    <property type="evidence" value="ECO:0007669"/>
    <property type="project" value="UniProtKB-KW"/>
</dbReference>
<evidence type="ECO:0000259" key="8">
    <source>
        <dbReference type="PROSITE" id="PS50249"/>
    </source>
</evidence>